<feature type="transmembrane region" description="Helical" evidence="7">
    <location>
        <begin position="370"/>
        <end position="395"/>
    </location>
</feature>
<feature type="transmembrane region" description="Helical" evidence="7">
    <location>
        <begin position="32"/>
        <end position="51"/>
    </location>
</feature>
<keyword evidence="5 7" id="KW-0472">Membrane</keyword>
<dbReference type="EMBL" id="BSBO01000016">
    <property type="protein sequence ID" value="GLG04571.1"/>
    <property type="molecule type" value="Genomic_DNA"/>
</dbReference>
<feature type="transmembrane region" description="Helical" evidence="7">
    <location>
        <begin position="907"/>
        <end position="926"/>
    </location>
</feature>
<dbReference type="InterPro" id="IPR003838">
    <property type="entry name" value="ABC3_permease_C"/>
</dbReference>
<accession>A0A9W6FEG0</accession>
<reference evidence="10" key="4">
    <citation type="submission" date="2022-11" db="EMBL/GenBank/DDBJ databases">
        <title>Draft genome sequence of Sellimonas catena strain 18CBH55.</title>
        <authorList>
            <person name="Atsushi H."/>
            <person name="Moriya O."/>
            <person name="Mitsuo S."/>
        </authorList>
    </citation>
    <scope>NUCLEOTIDE SEQUENCE</scope>
    <source>
        <strain evidence="10">18CBH55</strain>
    </source>
</reference>
<comment type="similarity">
    <text evidence="6">Belongs to the ABC-4 integral membrane protein family.</text>
</comment>
<reference evidence="9" key="1">
    <citation type="submission" date="2022-11" db="EMBL/GenBank/DDBJ databases">
        <title>Draft genome sequence of Sellimonas catena strain 12EGH17.</title>
        <authorList>
            <person name="Atsushi H."/>
            <person name="Moriya O."/>
            <person name="Mitsuo S."/>
        </authorList>
    </citation>
    <scope>NUCLEOTIDE SEQUENCE</scope>
    <source>
        <strain evidence="9">12EGH17</strain>
    </source>
</reference>
<keyword evidence="2" id="KW-1003">Cell membrane</keyword>
<name>A0A9W6FEG0_9FIRM</name>
<feature type="domain" description="ABC3 transporter permease C-terminal" evidence="8">
    <location>
        <begin position="816"/>
        <end position="917"/>
    </location>
</feature>
<evidence type="ECO:0000256" key="6">
    <source>
        <dbReference type="ARBA" id="ARBA00038076"/>
    </source>
</evidence>
<keyword evidence="11" id="KW-1185">Reference proteome</keyword>
<feature type="transmembrane region" description="Helical" evidence="7">
    <location>
        <begin position="860"/>
        <end position="887"/>
    </location>
</feature>
<evidence type="ECO:0000256" key="5">
    <source>
        <dbReference type="ARBA" id="ARBA00023136"/>
    </source>
</evidence>
<dbReference type="GO" id="GO:0005886">
    <property type="term" value="C:plasma membrane"/>
    <property type="evidence" value="ECO:0007669"/>
    <property type="project" value="UniProtKB-SubCell"/>
</dbReference>
<proteinExistence type="inferred from homology"/>
<evidence type="ECO:0000256" key="2">
    <source>
        <dbReference type="ARBA" id="ARBA00022475"/>
    </source>
</evidence>
<evidence type="ECO:0000256" key="1">
    <source>
        <dbReference type="ARBA" id="ARBA00004651"/>
    </source>
</evidence>
<dbReference type="Pfam" id="PF02687">
    <property type="entry name" value="FtsX"/>
    <property type="match status" value="2"/>
</dbReference>
<evidence type="ECO:0000259" key="8">
    <source>
        <dbReference type="Pfam" id="PF02687"/>
    </source>
</evidence>
<dbReference type="AlphaFoldDB" id="A0A9W6FEG0"/>
<feature type="transmembrane region" description="Helical" evidence="7">
    <location>
        <begin position="275"/>
        <end position="295"/>
    </location>
</feature>
<sequence>MERKNYTPNDNRNVIRMLSVRYAGSTKGRNRILFLAVVLSVVTLTMVFGITRGKIRAEEMRTIRTAGTAASGTVEKGSTSQYTRLKSLSYIEQAGRCMTVGPAEPAKTDTVQENTEKSVCTIKWVDTDAWEKLICPAYTKIYGSYPEKEQEIMLSEKVLVAFGIRNPQKGMEIQLTVSYGLFQTSDETFILSGWFADHGIENAPGYISEKKLADWGIRSKEEADLIFRQSDRLGWQETETRLYEDLQMRNQEQKITVSDTAVHQAVEGIMGGYEIAVLGTVIVLCGIFFLCHNVLQISMAGDIRQLGLLNTIGATQKQVSKIYSHQILQILVPGTATGAALSAVLLARIIPTVLSSEYLRKIGGGEGLRIFHPVILLLAIFFTDGIVLAASAGVIRRTVKMSCAESIRYTEVSAGKRPGSRYQQKRNSVFGKKKRSPAGEIRYLAGRNIAGYRKRFIMTVLSLFLGLETFIWAVVITSGSDYEHVIEKRPDFLIAGQFSAWGRERGYGEEYQTRDAGQDPMLTEGSFFALLYDNEYDEFSPISSDVRKKLMGIDGLNLEESYIMEGAYLDTVISRKGIKPLNESSAGDKEDQEMLEGWSEDVVQILGDDEIELLTKYVNDKDLAVDMESFASGTGVLILHDHALSKGQEQFAQESVGEPVYFETLRSRADQIWWSSMTDTERMEQGEEGNFQTRQSEEFSLCGYLDNQADDFPDIRQTWHGSEGNLYFLISEQGFEKIPTEKKTLYMELEIDREKESAVNAEIQKIISEENQRRSLMTETSYDRGSGEAGIFCISKSDLMSEAASYIQGNRMILGSISVVLLLAGFTNYFNIMVTGFLTRKRELSVMESVGMTERQKRKLIIAEGSYYCLFTAGLLLTMGMAVLIPVRYYMEQRLSYFVFSWPIWEVMILIGGLIVINHVNAWVICRMRKAKK</sequence>
<organism evidence="9 11">
    <name type="scientific">Sellimonas catena</name>
    <dbReference type="NCBI Taxonomy" id="2994035"/>
    <lineage>
        <taxon>Bacteria</taxon>
        <taxon>Bacillati</taxon>
        <taxon>Bacillota</taxon>
        <taxon>Clostridia</taxon>
        <taxon>Lachnospirales</taxon>
        <taxon>Lachnospiraceae</taxon>
        <taxon>Sellimonas</taxon>
    </lineage>
</organism>
<comment type="caution">
    <text evidence="9">The sequence shown here is derived from an EMBL/GenBank/DDBJ whole genome shotgun (WGS) entry which is preliminary data.</text>
</comment>
<dbReference type="EMBL" id="BSCH01000001">
    <property type="protein sequence ID" value="GLG88757.1"/>
    <property type="molecule type" value="Genomic_DNA"/>
</dbReference>
<dbReference type="Proteomes" id="UP001145145">
    <property type="component" value="Unassembled WGS sequence"/>
</dbReference>
<dbReference type="InterPro" id="IPR050250">
    <property type="entry name" value="Macrolide_Exporter_MacB"/>
</dbReference>
<feature type="transmembrane region" description="Helical" evidence="7">
    <location>
        <begin position="456"/>
        <end position="475"/>
    </location>
</feature>
<protein>
    <recommendedName>
        <fullName evidence="8">ABC3 transporter permease C-terminal domain-containing protein</fullName>
    </recommendedName>
</protein>
<evidence type="ECO:0000313" key="11">
    <source>
        <dbReference type="Proteomes" id="UP001145145"/>
    </source>
</evidence>
<dbReference type="Proteomes" id="UP001145094">
    <property type="component" value="Unassembled WGS sequence"/>
</dbReference>
<dbReference type="PANTHER" id="PTHR30572">
    <property type="entry name" value="MEMBRANE COMPONENT OF TRANSPORTER-RELATED"/>
    <property type="match status" value="1"/>
</dbReference>
<feature type="transmembrane region" description="Helical" evidence="7">
    <location>
        <begin position="812"/>
        <end position="839"/>
    </location>
</feature>
<reference evidence="9" key="2">
    <citation type="submission" date="2022-11" db="EMBL/GenBank/DDBJ databases">
        <title>Draft genome sequence of Sellimonas catena strain 12EGH17.</title>
        <authorList>
            <person name="Hisatomi A."/>
            <person name="Ohkuma M."/>
            <person name="Sakamoto M."/>
        </authorList>
    </citation>
    <scope>NUCLEOTIDE SEQUENCE</scope>
    <source>
        <strain evidence="9">12EGH17</strain>
    </source>
</reference>
<evidence type="ECO:0000256" key="3">
    <source>
        <dbReference type="ARBA" id="ARBA00022692"/>
    </source>
</evidence>
<dbReference type="GO" id="GO:0022857">
    <property type="term" value="F:transmembrane transporter activity"/>
    <property type="evidence" value="ECO:0007669"/>
    <property type="project" value="TreeGrafter"/>
</dbReference>
<feature type="domain" description="ABC3 transporter permease C-terminal" evidence="8">
    <location>
        <begin position="281"/>
        <end position="401"/>
    </location>
</feature>
<evidence type="ECO:0000256" key="4">
    <source>
        <dbReference type="ARBA" id="ARBA00022989"/>
    </source>
</evidence>
<evidence type="ECO:0000313" key="9">
    <source>
        <dbReference type="EMBL" id="GLG04571.1"/>
    </source>
</evidence>
<reference evidence="10" key="3">
    <citation type="submission" date="2022-11" db="EMBL/GenBank/DDBJ databases">
        <title>Draft genome sequence of Sellimonas catena strain 18CBH55.</title>
        <authorList>
            <person name="Hisatomi A."/>
            <person name="Ohkuma M."/>
            <person name="Sakamoto M."/>
        </authorList>
    </citation>
    <scope>NUCLEOTIDE SEQUENCE</scope>
    <source>
        <strain evidence="10">18CBH55</strain>
    </source>
</reference>
<evidence type="ECO:0000256" key="7">
    <source>
        <dbReference type="SAM" id="Phobius"/>
    </source>
</evidence>
<keyword evidence="3 7" id="KW-0812">Transmembrane</keyword>
<dbReference type="RefSeq" id="WP_087252232.1">
    <property type="nucleotide sequence ID" value="NZ_BSBO01000016.1"/>
</dbReference>
<keyword evidence="4 7" id="KW-1133">Transmembrane helix</keyword>
<dbReference type="PANTHER" id="PTHR30572:SF4">
    <property type="entry name" value="ABC TRANSPORTER PERMEASE YTRF"/>
    <property type="match status" value="1"/>
</dbReference>
<gene>
    <name evidence="9" type="ORF">Selli1_17450</name>
    <name evidence="10" type="ORF">Selli2_01830</name>
</gene>
<feature type="transmembrane region" description="Helical" evidence="7">
    <location>
        <begin position="327"/>
        <end position="350"/>
    </location>
</feature>
<comment type="subcellular location">
    <subcellularLocation>
        <location evidence="1">Cell membrane</location>
        <topology evidence="1">Multi-pass membrane protein</topology>
    </subcellularLocation>
</comment>
<evidence type="ECO:0000313" key="10">
    <source>
        <dbReference type="EMBL" id="GLG88757.1"/>
    </source>
</evidence>
<reference evidence="9 11" key="5">
    <citation type="journal article" date="2023" name="Int. J. Syst. Evol. Microbiol.">
        <title>Sellimonas catena sp. nov., isolated from human faeces.</title>
        <authorList>
            <person name="Hisatomi A."/>
            <person name="Ohkuma M."/>
            <person name="Sakamoto M."/>
        </authorList>
    </citation>
    <scope>NUCLEOTIDE SEQUENCE [LARGE SCALE GENOMIC DNA]</scope>
    <source>
        <strain evidence="9 11">12EGH17</strain>
        <strain evidence="10">18CBH55</strain>
    </source>
</reference>